<evidence type="ECO:0000313" key="3">
    <source>
        <dbReference type="Proteomes" id="UP000249061"/>
    </source>
</evidence>
<dbReference type="SUPFAM" id="SSF53756">
    <property type="entry name" value="UDP-Glycosyltransferase/glycogen phosphorylase"/>
    <property type="match status" value="1"/>
</dbReference>
<dbReference type="EMBL" id="QFQP01000007">
    <property type="protein sequence ID" value="PZR14421.1"/>
    <property type="molecule type" value="Genomic_DNA"/>
</dbReference>
<proteinExistence type="predicted"/>
<protein>
    <submittedName>
        <fullName evidence="2">Glycosyltransferase family 1 protein</fullName>
    </submittedName>
</protein>
<dbReference type="Proteomes" id="UP000249061">
    <property type="component" value="Unassembled WGS sequence"/>
</dbReference>
<gene>
    <name evidence="2" type="ORF">DI536_10195</name>
</gene>
<dbReference type="Pfam" id="PF13579">
    <property type="entry name" value="Glyco_trans_4_4"/>
    <property type="match status" value="1"/>
</dbReference>
<evidence type="ECO:0000313" key="2">
    <source>
        <dbReference type="EMBL" id="PZR14421.1"/>
    </source>
</evidence>
<comment type="caution">
    <text evidence="2">The sequence shown here is derived from an EMBL/GenBank/DDBJ whole genome shotgun (WGS) entry which is preliminary data.</text>
</comment>
<keyword evidence="2" id="KW-0808">Transferase</keyword>
<name>A0A2W5VV11_9BACT</name>
<reference evidence="2 3" key="1">
    <citation type="submission" date="2017-08" db="EMBL/GenBank/DDBJ databases">
        <title>Infants hospitalized years apart are colonized by the same room-sourced microbial strains.</title>
        <authorList>
            <person name="Brooks B."/>
            <person name="Olm M.R."/>
            <person name="Firek B.A."/>
            <person name="Baker R."/>
            <person name="Thomas B.C."/>
            <person name="Morowitz M.J."/>
            <person name="Banfield J.F."/>
        </authorList>
    </citation>
    <scope>NUCLEOTIDE SEQUENCE [LARGE SCALE GENOMIC DNA]</scope>
    <source>
        <strain evidence="2">S2_003_000_R2_14</strain>
    </source>
</reference>
<dbReference type="CDD" id="cd03808">
    <property type="entry name" value="GT4_CapM-like"/>
    <property type="match status" value="1"/>
</dbReference>
<evidence type="ECO:0000259" key="1">
    <source>
        <dbReference type="Pfam" id="PF13579"/>
    </source>
</evidence>
<dbReference type="InterPro" id="IPR028098">
    <property type="entry name" value="Glyco_trans_4-like_N"/>
</dbReference>
<dbReference type="Pfam" id="PF13692">
    <property type="entry name" value="Glyco_trans_1_4"/>
    <property type="match status" value="1"/>
</dbReference>
<feature type="domain" description="Glycosyltransferase subfamily 4-like N-terminal" evidence="1">
    <location>
        <begin position="20"/>
        <end position="168"/>
    </location>
</feature>
<dbReference type="AlphaFoldDB" id="A0A2W5VV11"/>
<accession>A0A2W5VV11</accession>
<dbReference type="PANTHER" id="PTHR45947">
    <property type="entry name" value="SULFOQUINOVOSYL TRANSFERASE SQD2"/>
    <property type="match status" value="1"/>
</dbReference>
<dbReference type="Gene3D" id="3.40.50.2000">
    <property type="entry name" value="Glycogen Phosphorylase B"/>
    <property type="match status" value="2"/>
</dbReference>
<dbReference type="GO" id="GO:0016757">
    <property type="term" value="F:glycosyltransferase activity"/>
    <property type="evidence" value="ECO:0007669"/>
    <property type="project" value="UniProtKB-ARBA"/>
</dbReference>
<dbReference type="PANTHER" id="PTHR45947:SF3">
    <property type="entry name" value="SULFOQUINOVOSYL TRANSFERASE SQD2"/>
    <property type="match status" value="1"/>
</dbReference>
<organism evidence="2 3">
    <name type="scientific">Archangium gephyra</name>
    <dbReference type="NCBI Taxonomy" id="48"/>
    <lineage>
        <taxon>Bacteria</taxon>
        <taxon>Pseudomonadati</taxon>
        <taxon>Myxococcota</taxon>
        <taxon>Myxococcia</taxon>
        <taxon>Myxococcales</taxon>
        <taxon>Cystobacterineae</taxon>
        <taxon>Archangiaceae</taxon>
        <taxon>Archangium</taxon>
    </lineage>
</organism>
<dbReference type="InterPro" id="IPR050194">
    <property type="entry name" value="Glycosyltransferase_grp1"/>
</dbReference>
<sequence length="374" mass="39838">MSGRLVHVLTVADSLVFIDAVVARARDDGWDVTVITSPDERLTTFGRKLGVRTVGIEMPRKVTPLGDWRALDALHTCFARLKPDVVHAGTPKGGLLGTLAARAAGVPVRIYQMRGLAYVTAKGVLRGVLSTTERLSCAAATRVICQSHSLRAEAVSQGLVSADKSEVILGGSNGVDANRFAPMSGAALRAKLGIPGSAQVVGFVGRLVRDKGVPELVEAFSQLKGAPHLILAGPWEPRDPVSDDVRRLVEAHPRIHTPGFVADPREVYAASDFVVLPSHREGFPNVPLEAAAMERAVISTRIAGCIDAVSDGVTGTLVSVSDAAALAVAMQRYLDSPELAARHGREGRQRVTRDFSRARIAEATVERYRALTSI</sequence>